<sequence>MIKNRKKHLAILLAAVTTFTMSAVPAFADRVDKTYLALGADLNEQDKNKVLELLDVKKSNLDDYDVVTVTNADEHKYLDSYLDASVIGSRALSSVKVEQKSSGNGLKVTTKNITYCTKVMYQNALATAGVKDADIVVAGPFNISGTAALVGAMKAYSELTGKELDSDKVDTATDELVTTSKIADEIGDQDKAEELVGAVKDAVVSENIKDPAKIEDTIKDTATKLEISLTEEQIQMIRDLMEKLSKLDLDINSLKEQAKGLYDKLSDLDVNLGISKEEANGFFAKIANWFSQLWDKIQSAFQ</sequence>
<evidence type="ECO:0000256" key="1">
    <source>
        <dbReference type="SAM" id="Coils"/>
    </source>
</evidence>
<dbReference type="Pfam" id="PF06207">
    <property type="entry name" value="DUF1002"/>
    <property type="match status" value="1"/>
</dbReference>
<dbReference type="EMBL" id="CP063304">
    <property type="protein sequence ID" value="QOV19346.1"/>
    <property type="molecule type" value="Genomic_DNA"/>
</dbReference>
<feature type="signal peptide" evidence="2">
    <location>
        <begin position="1"/>
        <end position="28"/>
    </location>
</feature>
<evidence type="ECO:0000313" key="4">
    <source>
        <dbReference type="Proteomes" id="UP000593601"/>
    </source>
</evidence>
<protein>
    <submittedName>
        <fullName evidence="3">DUF1002 domain-containing protein</fullName>
    </submittedName>
</protein>
<name>A0A7M2RG77_9FIRM</name>
<gene>
    <name evidence="3" type="ORF">INP51_15650</name>
</gene>
<dbReference type="KEGG" id="bliq:INP51_15650"/>
<dbReference type="RefSeq" id="WP_193735666.1">
    <property type="nucleotide sequence ID" value="NZ_CP063304.1"/>
</dbReference>
<keyword evidence="1" id="KW-0175">Coiled coil</keyword>
<evidence type="ECO:0000256" key="2">
    <source>
        <dbReference type="SAM" id="SignalP"/>
    </source>
</evidence>
<dbReference type="AlphaFoldDB" id="A0A7M2RG77"/>
<feature type="coiled-coil region" evidence="1">
    <location>
        <begin position="237"/>
        <end position="271"/>
    </location>
</feature>
<organism evidence="3 4">
    <name type="scientific">Blautia liquoris</name>
    <dbReference type="NCBI Taxonomy" id="2779518"/>
    <lineage>
        <taxon>Bacteria</taxon>
        <taxon>Bacillati</taxon>
        <taxon>Bacillota</taxon>
        <taxon>Clostridia</taxon>
        <taxon>Lachnospirales</taxon>
        <taxon>Lachnospiraceae</taxon>
        <taxon>Blautia</taxon>
    </lineage>
</organism>
<accession>A0A7M2RG77</accession>
<proteinExistence type="predicted"/>
<keyword evidence="4" id="KW-1185">Reference proteome</keyword>
<dbReference type="Proteomes" id="UP000593601">
    <property type="component" value="Chromosome"/>
</dbReference>
<feature type="chain" id="PRO_5032557190" evidence="2">
    <location>
        <begin position="29"/>
        <end position="302"/>
    </location>
</feature>
<evidence type="ECO:0000313" key="3">
    <source>
        <dbReference type="EMBL" id="QOV19346.1"/>
    </source>
</evidence>
<keyword evidence="2" id="KW-0732">Signal</keyword>
<reference evidence="3 4" key="1">
    <citation type="submission" date="2020-10" db="EMBL/GenBank/DDBJ databases">
        <title>Blautia liquoris sp.nov., isolated from the mud in a fermentation cellar used for the production of Chinese strong-flavoured liquor.</title>
        <authorList>
            <person name="Lu L."/>
        </authorList>
    </citation>
    <scope>NUCLEOTIDE SEQUENCE [LARGE SCALE GENOMIC DNA]</scope>
    <source>
        <strain evidence="3 4">LZLJ-3</strain>
    </source>
</reference>
<dbReference type="InterPro" id="IPR009343">
    <property type="entry name" value="DUF1002"/>
</dbReference>